<comment type="subcellular location">
    <subcellularLocation>
        <location evidence="1">Membrane</location>
        <topology evidence="1">Single-pass type I membrane protein</topology>
    </subcellularLocation>
</comment>
<dbReference type="AlphaFoldDB" id="A0A6P6DKZ0"/>
<dbReference type="InterPro" id="IPR003599">
    <property type="entry name" value="Ig_sub"/>
</dbReference>
<dbReference type="InterPro" id="IPR036179">
    <property type="entry name" value="Ig-like_dom_sf"/>
</dbReference>
<evidence type="ECO:0000256" key="11">
    <source>
        <dbReference type="ARBA" id="ARBA00038361"/>
    </source>
</evidence>
<dbReference type="InterPro" id="IPR013783">
    <property type="entry name" value="Ig-like_fold"/>
</dbReference>
<dbReference type="GO" id="GO:0005886">
    <property type="term" value="C:plasma membrane"/>
    <property type="evidence" value="ECO:0007669"/>
    <property type="project" value="TreeGrafter"/>
</dbReference>
<keyword evidence="16" id="KW-1185">Reference proteome</keyword>
<evidence type="ECO:0000256" key="1">
    <source>
        <dbReference type="ARBA" id="ARBA00004479"/>
    </source>
</evidence>
<evidence type="ECO:0000256" key="13">
    <source>
        <dbReference type="SAM" id="Phobius"/>
    </source>
</evidence>
<reference evidence="17" key="1">
    <citation type="submission" date="2025-08" db="UniProtKB">
        <authorList>
            <consortium name="RefSeq"/>
        </authorList>
    </citation>
    <scope>IDENTIFICATION</scope>
</reference>
<keyword evidence="3 14" id="KW-0732">Signal</keyword>
<proteinExistence type="inferred from homology"/>
<evidence type="ECO:0000256" key="5">
    <source>
        <dbReference type="ARBA" id="ARBA00022889"/>
    </source>
</evidence>
<evidence type="ECO:0000256" key="2">
    <source>
        <dbReference type="ARBA" id="ARBA00022692"/>
    </source>
</evidence>
<name>A0A6P6DKZ0_OCTDE</name>
<evidence type="ECO:0000256" key="7">
    <source>
        <dbReference type="ARBA" id="ARBA00023136"/>
    </source>
</evidence>
<evidence type="ECO:0000256" key="4">
    <source>
        <dbReference type="ARBA" id="ARBA00022734"/>
    </source>
</evidence>
<dbReference type="FunFam" id="2.60.40.10:FF:000829">
    <property type="entry name" value="Sialic acid-binding Ig-like lectin 8"/>
    <property type="match status" value="1"/>
</dbReference>
<dbReference type="InterPro" id="IPR003598">
    <property type="entry name" value="Ig_sub2"/>
</dbReference>
<dbReference type="Gene3D" id="2.60.40.10">
    <property type="entry name" value="Immunoglobulins"/>
    <property type="match status" value="3"/>
</dbReference>
<organism evidence="16 17">
    <name type="scientific">Octodon degus</name>
    <name type="common">Degu</name>
    <name type="synonym">Sciurus degus</name>
    <dbReference type="NCBI Taxonomy" id="10160"/>
    <lineage>
        <taxon>Eukaryota</taxon>
        <taxon>Metazoa</taxon>
        <taxon>Chordata</taxon>
        <taxon>Craniata</taxon>
        <taxon>Vertebrata</taxon>
        <taxon>Euteleostomi</taxon>
        <taxon>Mammalia</taxon>
        <taxon>Eutheria</taxon>
        <taxon>Euarchontoglires</taxon>
        <taxon>Glires</taxon>
        <taxon>Rodentia</taxon>
        <taxon>Hystricomorpha</taxon>
        <taxon>Octodontidae</taxon>
        <taxon>Octodon</taxon>
    </lineage>
</organism>
<dbReference type="Pfam" id="PF13927">
    <property type="entry name" value="Ig_3"/>
    <property type="match status" value="1"/>
</dbReference>
<dbReference type="InterPro" id="IPR013106">
    <property type="entry name" value="Ig_V-set"/>
</dbReference>
<feature type="chain" id="PRO_5027730842" evidence="14">
    <location>
        <begin position="17"/>
        <end position="473"/>
    </location>
</feature>
<dbReference type="PROSITE" id="PS50835">
    <property type="entry name" value="IG_LIKE"/>
    <property type="match status" value="3"/>
</dbReference>
<dbReference type="RefSeq" id="XP_023560641.1">
    <property type="nucleotide sequence ID" value="XM_023704873.1"/>
</dbReference>
<keyword evidence="5" id="KW-0130">Cell adhesion</keyword>
<feature type="signal peptide" evidence="14">
    <location>
        <begin position="1"/>
        <end position="16"/>
    </location>
</feature>
<dbReference type="SUPFAM" id="SSF48726">
    <property type="entry name" value="Immunoglobulin"/>
    <property type="match status" value="3"/>
</dbReference>
<dbReference type="Proteomes" id="UP000515203">
    <property type="component" value="Unplaced"/>
</dbReference>
<keyword evidence="10" id="KW-0393">Immunoglobulin domain</keyword>
<dbReference type="InParanoid" id="A0A6P6DKZ0"/>
<dbReference type="PANTHER" id="PTHR12035:SF138">
    <property type="entry name" value="SIALIC ACID-BINDING IG-LIKE LECTIN 9"/>
    <property type="match status" value="1"/>
</dbReference>
<dbReference type="PANTHER" id="PTHR12035">
    <property type="entry name" value="SIALIC ACID BINDING IMMUNOGLOBULIN-LIKE LECTIN"/>
    <property type="match status" value="1"/>
</dbReference>
<evidence type="ECO:0000256" key="10">
    <source>
        <dbReference type="ARBA" id="ARBA00023319"/>
    </source>
</evidence>
<dbReference type="SMART" id="SM00408">
    <property type="entry name" value="IGc2"/>
    <property type="match status" value="1"/>
</dbReference>
<keyword evidence="7 13" id="KW-0472">Membrane</keyword>
<evidence type="ECO:0000256" key="8">
    <source>
        <dbReference type="ARBA" id="ARBA00023157"/>
    </source>
</evidence>
<evidence type="ECO:0000256" key="3">
    <source>
        <dbReference type="ARBA" id="ARBA00022729"/>
    </source>
</evidence>
<evidence type="ECO:0000313" key="17">
    <source>
        <dbReference type="RefSeq" id="XP_023560641.1"/>
    </source>
</evidence>
<feature type="region of interest" description="Disordered" evidence="12">
    <location>
        <begin position="382"/>
        <end position="421"/>
    </location>
</feature>
<evidence type="ECO:0000259" key="15">
    <source>
        <dbReference type="PROSITE" id="PS50835"/>
    </source>
</evidence>
<keyword evidence="6 13" id="KW-1133">Transmembrane helix</keyword>
<dbReference type="SMART" id="SM00409">
    <property type="entry name" value="IG"/>
    <property type="match status" value="3"/>
</dbReference>
<keyword evidence="8" id="KW-1015">Disulfide bond</keyword>
<evidence type="ECO:0000256" key="9">
    <source>
        <dbReference type="ARBA" id="ARBA00023180"/>
    </source>
</evidence>
<feature type="domain" description="Ig-like" evidence="15">
    <location>
        <begin position="250"/>
        <end position="330"/>
    </location>
</feature>
<dbReference type="GO" id="GO:0031348">
    <property type="term" value="P:negative regulation of defense response"/>
    <property type="evidence" value="ECO:0007669"/>
    <property type="project" value="UniProtKB-ARBA"/>
</dbReference>
<dbReference type="FunCoup" id="A0A6P6DKZ0">
    <property type="interactions" value="444"/>
</dbReference>
<evidence type="ECO:0000313" key="16">
    <source>
        <dbReference type="Proteomes" id="UP000515203"/>
    </source>
</evidence>
<comment type="similarity">
    <text evidence="11">Belongs to the immunoglobulin superfamily. SIGLEC (sialic acid binding Ig-like lectin) family.</text>
</comment>
<dbReference type="InterPro" id="IPR051036">
    <property type="entry name" value="SIGLEC"/>
</dbReference>
<accession>A0A6P6DKZ0</accession>
<gene>
    <name evidence="17" type="primary">LOC101588320</name>
</gene>
<protein>
    <submittedName>
        <fullName evidence="17">Sialic acid-binding Ig-like lectin 8 isoform X1</fullName>
    </submittedName>
</protein>
<keyword evidence="4" id="KW-0430">Lectin</keyword>
<keyword evidence="2 13" id="KW-0812">Transmembrane</keyword>
<dbReference type="GO" id="GO:0030246">
    <property type="term" value="F:carbohydrate binding"/>
    <property type="evidence" value="ECO:0007669"/>
    <property type="project" value="UniProtKB-KW"/>
</dbReference>
<keyword evidence="9" id="KW-0325">Glycoprotein</keyword>
<dbReference type="Pfam" id="PF07686">
    <property type="entry name" value="V-set"/>
    <property type="match status" value="1"/>
</dbReference>
<dbReference type="InterPro" id="IPR007110">
    <property type="entry name" value="Ig-like_dom"/>
</dbReference>
<dbReference type="GeneID" id="101588320"/>
<dbReference type="GO" id="GO:0007155">
    <property type="term" value="P:cell adhesion"/>
    <property type="evidence" value="ECO:0007669"/>
    <property type="project" value="UniProtKB-KW"/>
</dbReference>
<feature type="domain" description="Ig-like" evidence="15">
    <location>
        <begin position="11"/>
        <end position="116"/>
    </location>
</feature>
<feature type="domain" description="Ig-like" evidence="15">
    <location>
        <begin position="144"/>
        <end position="221"/>
    </location>
</feature>
<evidence type="ECO:0000256" key="12">
    <source>
        <dbReference type="SAM" id="MobiDB-lite"/>
    </source>
</evidence>
<sequence>MLLLLLLLAAPARVSSQGYSLNVQRAVTVQEGLCAHVPCELTYPDEHWTASDPAYGYWFRNQGGPTGQAAPVATNDPDRQVLEEAEGRFLLTGDPGAYKCSLDIRDVRKTDEGSFVFRLERGQARYSYRYSTLSVRVTDLTHSPDILIAGTLAAGHPSTLTCSVPWACERGMPPIFSWLGASVSHLGPNISSSPVLSFTPRPQDHGTSLTCQVTLPAISVTKTTTVHLSISYPPQNLTVTVITQGAGSAPAALENGSSLPVVEGQALHLLCAVDSYPPAKLTWTWENLILSPSEPAKPGVLELTPSHLKGSGEFTCRAQNSLGSQHISLSLPLHTDKEELPQRVTLGTITGVSITALFFLFICIILVIAWSCRKKSARLAASRGEPEATSGSASQGPLVESKLNERSSHQPSMSVAALASEEEEEGEIHYASLNFHKVTPRDPQNYESITSEYSEIKIHEGEAVKTGSDLRTV</sequence>
<dbReference type="GO" id="GO:0033691">
    <property type="term" value="F:sialic acid binding"/>
    <property type="evidence" value="ECO:0007669"/>
    <property type="project" value="TreeGrafter"/>
</dbReference>
<feature type="transmembrane region" description="Helical" evidence="13">
    <location>
        <begin position="346"/>
        <end position="370"/>
    </location>
</feature>
<dbReference type="OrthoDB" id="10012075at2759"/>
<evidence type="ECO:0000256" key="6">
    <source>
        <dbReference type="ARBA" id="ARBA00022989"/>
    </source>
</evidence>
<evidence type="ECO:0000256" key="14">
    <source>
        <dbReference type="SAM" id="SignalP"/>
    </source>
</evidence>